<dbReference type="SUPFAM" id="SSF57850">
    <property type="entry name" value="RING/U-box"/>
    <property type="match status" value="1"/>
</dbReference>
<dbReference type="SMART" id="SM00184">
    <property type="entry name" value="RING"/>
    <property type="match status" value="1"/>
</dbReference>
<dbReference type="PANTHER" id="PTHR45931">
    <property type="entry name" value="SI:CH211-59O9.10"/>
    <property type="match status" value="1"/>
</dbReference>
<protein>
    <submittedName>
        <fullName evidence="8 9">E3 ubiquitin-protein ligase RNF12-A-like</fullName>
    </submittedName>
</protein>
<evidence type="ECO:0000313" key="9">
    <source>
        <dbReference type="RefSeq" id="XP_040599756.1"/>
    </source>
</evidence>
<evidence type="ECO:0000256" key="4">
    <source>
        <dbReference type="PROSITE-ProRule" id="PRU00175"/>
    </source>
</evidence>
<reference evidence="8 9" key="1">
    <citation type="submission" date="2025-05" db="UniProtKB">
        <authorList>
            <consortium name="RefSeq"/>
        </authorList>
    </citation>
    <scope>IDENTIFICATION</scope>
    <source>
        <tissue evidence="8 9">Liver</tissue>
    </source>
</reference>
<evidence type="ECO:0000256" key="2">
    <source>
        <dbReference type="ARBA" id="ARBA00022771"/>
    </source>
</evidence>
<dbReference type="InterPro" id="IPR001841">
    <property type="entry name" value="Znf_RING"/>
</dbReference>
<dbReference type="InterPro" id="IPR051834">
    <property type="entry name" value="RING_finger_E3_ligase"/>
</dbReference>
<proteinExistence type="predicted"/>
<feature type="domain" description="RING-type" evidence="6">
    <location>
        <begin position="606"/>
        <end position="647"/>
    </location>
</feature>
<feature type="region of interest" description="Disordered" evidence="5">
    <location>
        <begin position="244"/>
        <end position="290"/>
    </location>
</feature>
<dbReference type="Proteomes" id="UP000886700">
    <property type="component" value="Unplaced"/>
</dbReference>
<evidence type="ECO:0000256" key="5">
    <source>
        <dbReference type="SAM" id="MobiDB-lite"/>
    </source>
</evidence>
<feature type="compositionally biased region" description="Polar residues" evidence="5">
    <location>
        <begin position="411"/>
        <end position="423"/>
    </location>
</feature>
<keyword evidence="7" id="KW-1185">Reference proteome</keyword>
<dbReference type="Gene3D" id="3.30.40.10">
    <property type="entry name" value="Zinc/RING finger domain, C3HC4 (zinc finger)"/>
    <property type="match status" value="1"/>
</dbReference>
<dbReference type="RefSeq" id="XP_040599756.1">
    <property type="nucleotide sequence ID" value="XM_040743822.1"/>
</dbReference>
<dbReference type="PANTHER" id="PTHR45931:SF3">
    <property type="entry name" value="RING ZINC FINGER-CONTAINING PROTEIN"/>
    <property type="match status" value="1"/>
</dbReference>
<dbReference type="InterPro" id="IPR013083">
    <property type="entry name" value="Znf_RING/FYVE/PHD"/>
</dbReference>
<gene>
    <name evidence="8" type="primary">LOC121138546</name>
    <name evidence="9" type="synonym">LOC121139822</name>
</gene>
<organism evidence="7 8">
    <name type="scientific">Mesocricetus auratus</name>
    <name type="common">Golden hamster</name>
    <dbReference type="NCBI Taxonomy" id="10036"/>
    <lineage>
        <taxon>Eukaryota</taxon>
        <taxon>Metazoa</taxon>
        <taxon>Chordata</taxon>
        <taxon>Craniata</taxon>
        <taxon>Vertebrata</taxon>
        <taxon>Euteleostomi</taxon>
        <taxon>Mammalia</taxon>
        <taxon>Eutheria</taxon>
        <taxon>Euarchontoglires</taxon>
        <taxon>Glires</taxon>
        <taxon>Rodentia</taxon>
        <taxon>Myomorpha</taxon>
        <taxon>Muroidea</taxon>
        <taxon>Cricetidae</taxon>
        <taxon>Cricetinae</taxon>
        <taxon>Mesocricetus</taxon>
    </lineage>
</organism>
<accession>A0ABM2X8B4</accession>
<keyword evidence="2 4" id="KW-0863">Zinc-finger</keyword>
<dbReference type="RefSeq" id="XP_040597163.1">
    <property type="nucleotide sequence ID" value="XM_040741229.1"/>
</dbReference>
<dbReference type="GeneID" id="121138546"/>
<evidence type="ECO:0000313" key="8">
    <source>
        <dbReference type="RefSeq" id="XP_040597163.1"/>
    </source>
</evidence>
<name>A0ABM2X8B4_MESAU</name>
<feature type="region of interest" description="Disordered" evidence="5">
    <location>
        <begin position="380"/>
        <end position="423"/>
    </location>
</feature>
<keyword evidence="3" id="KW-0862">Zinc</keyword>
<evidence type="ECO:0000256" key="3">
    <source>
        <dbReference type="ARBA" id="ARBA00022833"/>
    </source>
</evidence>
<sequence length="656" mass="74850">MFPYDIDSYQPTPFIQHEVMAEEEQRELCSWEETSLNKSQGYNFMERESVNDNYENPALTHDHLFFARLLGEQNMKKNQRQVENSGSKSMFRRSNISEGNATDTLMEVTSTRIQTRRRQRSLDNWRERRWMERELMEYNQRQREYPQSESILAQAGESKEDEPEIVRVYNRPQKRTRRNPRLPQVNDWNRCGAKTSDVFLSGESERGQYTFFQPSEKRTQREIVECGFWKTEYKSNTNNISGRMRSTFNNKNLNPQNDHALLPGLGCHDTSRNSQKQRDHQQPKSTLTPGEGITEILMDSILNRDRECTKSESPDAVIVGDMTKSRLPQPTQLAALLGAHYSESDESSSDLEFDEPCLLCQLQSRFPLCSEFEIIRTPKSSLSSSTREQIENTAHGGQSTSVTSTEKEHTNISSHSGQTDMQNSKIFSVAQTSNTGLDSTVTTAPYGTSGQIMTEIFEGERGNCIDNNLEACDSFSSENSRRVHSGDSNSSTTCPLVSLSRPSQQFLPTRMIEESSIFSNTNLPAAFQSNECSNEPVLSSNSLFGTRQETQFANEEGSEDSDSWETLPDFINYDDIPNNHTEGLTKEQIGTFPVRAFSENDKLCACNICLTEYTESSKILMLPCFHEYHDECIHPWLSENSTCPTCRRQIINTVDT</sequence>
<feature type="compositionally biased region" description="Polar residues" evidence="5">
    <location>
        <begin position="380"/>
        <end position="404"/>
    </location>
</feature>
<feature type="compositionally biased region" description="Polar residues" evidence="5">
    <location>
        <begin position="244"/>
        <end position="257"/>
    </location>
</feature>
<dbReference type="Pfam" id="PF13639">
    <property type="entry name" value="zf-RING_2"/>
    <property type="match status" value="1"/>
</dbReference>
<keyword evidence="1" id="KW-0479">Metal-binding</keyword>
<evidence type="ECO:0000313" key="7">
    <source>
        <dbReference type="Proteomes" id="UP000886700"/>
    </source>
</evidence>
<dbReference type="PROSITE" id="PS50089">
    <property type="entry name" value="ZF_RING_2"/>
    <property type="match status" value="1"/>
</dbReference>
<evidence type="ECO:0000259" key="6">
    <source>
        <dbReference type="PROSITE" id="PS50089"/>
    </source>
</evidence>
<evidence type="ECO:0000256" key="1">
    <source>
        <dbReference type="ARBA" id="ARBA00022723"/>
    </source>
</evidence>